<dbReference type="Proteomes" id="UP001162501">
    <property type="component" value="Chromosome 24"/>
</dbReference>
<name>A0AC59Z4U2_RANTA</name>
<sequence length="134" mass="14744">MGVNLTAVLLCPQMAGMLEGLCLLPTPGRFPAARLIVQRQPTFVSNQCSAAGDSSACPRVVRVCVRESTCVRACCFPTSLLSDMPFKTNVRNSLPRLLPLPPRPSAGKTQHPPVPLAVYLYRWKYTFYFVSLCL</sequence>
<evidence type="ECO:0000313" key="2">
    <source>
        <dbReference type="Proteomes" id="UP001162501"/>
    </source>
</evidence>
<accession>A0AC59Z4U2</accession>
<reference evidence="1" key="2">
    <citation type="submission" date="2025-03" db="EMBL/GenBank/DDBJ databases">
        <authorList>
            <consortium name="ELIXIR-Norway"/>
            <consortium name="Elixir Norway"/>
        </authorList>
    </citation>
    <scope>NUCLEOTIDE SEQUENCE</scope>
</reference>
<reference evidence="1" key="1">
    <citation type="submission" date="2023-05" db="EMBL/GenBank/DDBJ databases">
        <authorList>
            <consortium name="ELIXIR-Norway"/>
        </authorList>
    </citation>
    <scope>NUCLEOTIDE SEQUENCE</scope>
</reference>
<evidence type="ECO:0000313" key="1">
    <source>
        <dbReference type="EMBL" id="CAN0225789.1"/>
    </source>
</evidence>
<proteinExistence type="predicted"/>
<organism evidence="1 2">
    <name type="scientific">Rangifer tarandus platyrhynchus</name>
    <name type="common">Svalbard reindeer</name>
    <dbReference type="NCBI Taxonomy" id="3082113"/>
    <lineage>
        <taxon>Eukaryota</taxon>
        <taxon>Metazoa</taxon>
        <taxon>Chordata</taxon>
        <taxon>Craniata</taxon>
        <taxon>Vertebrata</taxon>
        <taxon>Euteleostomi</taxon>
        <taxon>Mammalia</taxon>
        <taxon>Eutheria</taxon>
        <taxon>Laurasiatheria</taxon>
        <taxon>Artiodactyla</taxon>
        <taxon>Ruminantia</taxon>
        <taxon>Pecora</taxon>
        <taxon>Cervidae</taxon>
        <taxon>Odocoileinae</taxon>
        <taxon>Rangifer</taxon>
    </lineage>
</organism>
<dbReference type="EMBL" id="OX596108">
    <property type="protein sequence ID" value="CAN0225789.1"/>
    <property type="molecule type" value="Genomic_DNA"/>
</dbReference>
<protein>
    <submittedName>
        <fullName evidence="1">Uncharacterized protein</fullName>
    </submittedName>
</protein>
<gene>
    <name evidence="1" type="ORF">MRATA1EN22A_LOCUS13936</name>
</gene>